<gene>
    <name evidence="1" type="ORF">DPMN_026745</name>
</gene>
<reference evidence="1" key="1">
    <citation type="journal article" date="2019" name="bioRxiv">
        <title>The Genome of the Zebra Mussel, Dreissena polymorpha: A Resource for Invasive Species Research.</title>
        <authorList>
            <person name="McCartney M.A."/>
            <person name="Auch B."/>
            <person name="Kono T."/>
            <person name="Mallez S."/>
            <person name="Zhang Y."/>
            <person name="Obille A."/>
            <person name="Becker A."/>
            <person name="Abrahante J.E."/>
            <person name="Garbe J."/>
            <person name="Badalamenti J.P."/>
            <person name="Herman A."/>
            <person name="Mangelson H."/>
            <person name="Liachko I."/>
            <person name="Sullivan S."/>
            <person name="Sone E.D."/>
            <person name="Koren S."/>
            <person name="Silverstein K.A.T."/>
            <person name="Beckman K.B."/>
            <person name="Gohl D.M."/>
        </authorList>
    </citation>
    <scope>NUCLEOTIDE SEQUENCE</scope>
    <source>
        <strain evidence="1">Duluth1</strain>
        <tissue evidence="1">Whole animal</tissue>
    </source>
</reference>
<name>A0A9D4RCW3_DREPO</name>
<dbReference type="Proteomes" id="UP000828390">
    <property type="component" value="Unassembled WGS sequence"/>
</dbReference>
<protein>
    <submittedName>
        <fullName evidence="1">Uncharacterized protein</fullName>
    </submittedName>
</protein>
<dbReference type="AlphaFoldDB" id="A0A9D4RCW3"/>
<evidence type="ECO:0000313" key="1">
    <source>
        <dbReference type="EMBL" id="KAH3863746.1"/>
    </source>
</evidence>
<reference evidence="1" key="2">
    <citation type="submission" date="2020-11" db="EMBL/GenBank/DDBJ databases">
        <authorList>
            <person name="McCartney M.A."/>
            <person name="Auch B."/>
            <person name="Kono T."/>
            <person name="Mallez S."/>
            <person name="Becker A."/>
            <person name="Gohl D.M."/>
            <person name="Silverstein K.A.T."/>
            <person name="Koren S."/>
            <person name="Bechman K.B."/>
            <person name="Herman A."/>
            <person name="Abrahante J.E."/>
            <person name="Garbe J."/>
        </authorList>
    </citation>
    <scope>NUCLEOTIDE SEQUENCE</scope>
    <source>
        <strain evidence="1">Duluth1</strain>
        <tissue evidence="1">Whole animal</tissue>
    </source>
</reference>
<sequence>MNICVRTHRLVRQNLHCGTRQQATPEARCRRLGITSGRVAVAGVTALHVTTQLHGSIRPTSSVWCVTHSPTVATHCRPLLHVSSIVTHTNSREIY</sequence>
<comment type="caution">
    <text evidence="1">The sequence shown here is derived from an EMBL/GenBank/DDBJ whole genome shotgun (WGS) entry which is preliminary data.</text>
</comment>
<keyword evidence="2" id="KW-1185">Reference proteome</keyword>
<accession>A0A9D4RCW3</accession>
<dbReference type="EMBL" id="JAIWYP010000002">
    <property type="protein sequence ID" value="KAH3863746.1"/>
    <property type="molecule type" value="Genomic_DNA"/>
</dbReference>
<proteinExistence type="predicted"/>
<evidence type="ECO:0000313" key="2">
    <source>
        <dbReference type="Proteomes" id="UP000828390"/>
    </source>
</evidence>
<organism evidence="1 2">
    <name type="scientific">Dreissena polymorpha</name>
    <name type="common">Zebra mussel</name>
    <name type="synonym">Mytilus polymorpha</name>
    <dbReference type="NCBI Taxonomy" id="45954"/>
    <lineage>
        <taxon>Eukaryota</taxon>
        <taxon>Metazoa</taxon>
        <taxon>Spiralia</taxon>
        <taxon>Lophotrochozoa</taxon>
        <taxon>Mollusca</taxon>
        <taxon>Bivalvia</taxon>
        <taxon>Autobranchia</taxon>
        <taxon>Heteroconchia</taxon>
        <taxon>Euheterodonta</taxon>
        <taxon>Imparidentia</taxon>
        <taxon>Neoheterodontei</taxon>
        <taxon>Myida</taxon>
        <taxon>Dreissenoidea</taxon>
        <taxon>Dreissenidae</taxon>
        <taxon>Dreissena</taxon>
    </lineage>
</organism>